<keyword evidence="3" id="KW-1185">Reference proteome</keyword>
<dbReference type="Proteomes" id="UP001057998">
    <property type="component" value="Chromosome 2"/>
</dbReference>
<feature type="domain" description="Beta-ketoacyl synthase-like N-terminal" evidence="1">
    <location>
        <begin position="24"/>
        <end position="238"/>
    </location>
</feature>
<proteinExistence type="predicted"/>
<dbReference type="RefSeq" id="WP_255390708.1">
    <property type="nucleotide sequence ID" value="NZ_CP101509.1"/>
</dbReference>
<dbReference type="InterPro" id="IPR014030">
    <property type="entry name" value="Ketoacyl_synth_N"/>
</dbReference>
<dbReference type="Pfam" id="PF13723">
    <property type="entry name" value="Ketoacyl-synt_2"/>
    <property type="match status" value="1"/>
</dbReference>
<name>A0ABY5GJP8_9GAMM</name>
<evidence type="ECO:0000313" key="3">
    <source>
        <dbReference type="Proteomes" id="UP001057998"/>
    </source>
</evidence>
<sequence>MNSFSFTLLNWLALSPGLTEPGHWQQWAQQDMTWPENPAPVTANLIPPMMRRRTSPLSKIALQAALSLAQDQPIDYIVFASRHGELARTTALIESILQGEEASPTHFAQTVHNTAAGLFTIAANRPVPVSSIAAGRDTLHSALLDAAAYLAEFPDHRVLLVDFDAPLPEPFQPFDQGHYQSYALAMLLTGGAGYQIRWETPPSPEPETGPATLELIRQLLSNQHHWQLTTDRHRWIWQRSVMTESNKASAIPNQQQC</sequence>
<evidence type="ECO:0000259" key="1">
    <source>
        <dbReference type="Pfam" id="PF13723"/>
    </source>
</evidence>
<organism evidence="2 3">
    <name type="scientific">Photobacterium atrarenae</name>
    <dbReference type="NCBI Taxonomy" id="865757"/>
    <lineage>
        <taxon>Bacteria</taxon>
        <taxon>Pseudomonadati</taxon>
        <taxon>Pseudomonadota</taxon>
        <taxon>Gammaproteobacteria</taxon>
        <taxon>Vibrionales</taxon>
        <taxon>Vibrionaceae</taxon>
        <taxon>Photobacterium</taxon>
    </lineage>
</organism>
<gene>
    <name evidence="2" type="ORF">NNL38_20425</name>
</gene>
<evidence type="ECO:0000313" key="2">
    <source>
        <dbReference type="EMBL" id="UTV29391.1"/>
    </source>
</evidence>
<protein>
    <submittedName>
        <fullName evidence="2">Beta-ketoacyl synthase chain length factor</fullName>
    </submittedName>
</protein>
<accession>A0ABY5GJP8</accession>
<dbReference type="EMBL" id="CP101509">
    <property type="protein sequence ID" value="UTV29391.1"/>
    <property type="molecule type" value="Genomic_DNA"/>
</dbReference>
<reference evidence="2" key="1">
    <citation type="submission" date="2022-07" db="EMBL/GenBank/DDBJ databases">
        <title>Genome sequencing of Photobacterium atrarenae GJH2-4.</title>
        <authorList>
            <person name="Park S.-J."/>
        </authorList>
    </citation>
    <scope>NUCLEOTIDE SEQUENCE</scope>
    <source>
        <strain evidence="2">GJH2-4</strain>
    </source>
</reference>